<proteinExistence type="inferred from homology"/>
<evidence type="ECO:0000256" key="5">
    <source>
        <dbReference type="ARBA" id="ARBA00023239"/>
    </source>
</evidence>
<accession>A0A543ATR9</accession>
<keyword evidence="4 6" id="KW-0663">Pyridoxal phosphate</keyword>
<gene>
    <name evidence="8" type="ORF">FB566_1507</name>
</gene>
<dbReference type="Proteomes" id="UP000317043">
    <property type="component" value="Unassembled WGS sequence"/>
</dbReference>
<comment type="cofactor">
    <cofactor evidence="1 6 7">
        <name>pyridoxal 5'-phosphate</name>
        <dbReference type="ChEBI" id="CHEBI:597326"/>
    </cofactor>
</comment>
<dbReference type="InterPro" id="IPR010977">
    <property type="entry name" value="Aromatic_deC"/>
</dbReference>
<dbReference type="AlphaFoldDB" id="A0A543ATR9"/>
<evidence type="ECO:0000313" key="9">
    <source>
        <dbReference type="Proteomes" id="UP000317043"/>
    </source>
</evidence>
<dbReference type="OrthoDB" id="3335676at2"/>
<organism evidence="8 9">
    <name type="scientific">Stackebrandtia endophytica</name>
    <dbReference type="NCBI Taxonomy" id="1496996"/>
    <lineage>
        <taxon>Bacteria</taxon>
        <taxon>Bacillati</taxon>
        <taxon>Actinomycetota</taxon>
        <taxon>Actinomycetes</taxon>
        <taxon>Glycomycetales</taxon>
        <taxon>Glycomycetaceae</taxon>
        <taxon>Stackebrandtia</taxon>
    </lineage>
</organism>
<evidence type="ECO:0000313" key="8">
    <source>
        <dbReference type="EMBL" id="TQL75987.1"/>
    </source>
</evidence>
<keyword evidence="9" id="KW-1185">Reference proteome</keyword>
<evidence type="ECO:0000256" key="4">
    <source>
        <dbReference type="ARBA" id="ARBA00022898"/>
    </source>
</evidence>
<dbReference type="Gene3D" id="3.90.1150.10">
    <property type="entry name" value="Aspartate Aminotransferase, domain 1"/>
    <property type="match status" value="1"/>
</dbReference>
<evidence type="ECO:0000256" key="6">
    <source>
        <dbReference type="PIRSR" id="PIRSR602129-50"/>
    </source>
</evidence>
<keyword evidence="5 7" id="KW-0456">Lyase</keyword>
<evidence type="ECO:0000256" key="3">
    <source>
        <dbReference type="ARBA" id="ARBA00022793"/>
    </source>
</evidence>
<feature type="modified residue" description="N6-(pyridoxal phosphate)lysine" evidence="6">
    <location>
        <position position="294"/>
    </location>
</feature>
<dbReference type="GO" id="GO:0004058">
    <property type="term" value="F:aromatic-L-amino-acid decarboxylase activity"/>
    <property type="evidence" value="ECO:0007669"/>
    <property type="project" value="UniProtKB-ARBA"/>
</dbReference>
<dbReference type="InParanoid" id="A0A543ATR9"/>
<dbReference type="Gene3D" id="3.40.640.10">
    <property type="entry name" value="Type I PLP-dependent aspartate aminotransferase-like (Major domain)"/>
    <property type="match status" value="1"/>
</dbReference>
<dbReference type="InterPro" id="IPR015424">
    <property type="entry name" value="PyrdxlP-dep_Trfase"/>
</dbReference>
<evidence type="ECO:0000256" key="1">
    <source>
        <dbReference type="ARBA" id="ARBA00001933"/>
    </source>
</evidence>
<dbReference type="RefSeq" id="WP_142036708.1">
    <property type="nucleotide sequence ID" value="NZ_JBHTGS010000001.1"/>
</dbReference>
<dbReference type="InterPro" id="IPR002129">
    <property type="entry name" value="PyrdxlP-dep_de-COase"/>
</dbReference>
<comment type="caution">
    <text evidence="8">The sequence shown here is derived from an EMBL/GenBank/DDBJ whole genome shotgun (WGS) entry which is preliminary data.</text>
</comment>
<comment type="similarity">
    <text evidence="2 7">Belongs to the group II decarboxylase family.</text>
</comment>
<dbReference type="InterPro" id="IPR015422">
    <property type="entry name" value="PyrdxlP-dep_Trfase_small"/>
</dbReference>
<dbReference type="EMBL" id="VFOW01000001">
    <property type="protein sequence ID" value="TQL75987.1"/>
    <property type="molecule type" value="Genomic_DNA"/>
</dbReference>
<protein>
    <submittedName>
        <fullName evidence="8">Glutamate/tyrosine decarboxylase-like PLP-dependent enzyme</fullName>
    </submittedName>
</protein>
<keyword evidence="3" id="KW-0210">Decarboxylase</keyword>
<dbReference type="SUPFAM" id="SSF53383">
    <property type="entry name" value="PLP-dependent transferases"/>
    <property type="match status" value="1"/>
</dbReference>
<name>A0A543ATR9_9ACTN</name>
<sequence length="462" mass="48986">MDPKLADDHAAFADLLAVVAEDAARYAVGLEDRPAAVTAEPVEHPSLPERGVGLSGALDRFAREWEPGLSGSAGGRYLGFVTGGATPAAVAGDWLTSVFDQNAAGDGVSASDALERHTLTWLAEMLGLPSAMPGSFVTGATMSNVVGLAVAREWLGEQLGVSVFEAGVAALGEITVLSATPHSSIYKALSLLGIGRGALRIVQSLPGREAVDPAALRADLAALNGRPAIVVANSGTVNTADFDDLSSVGRLREDFPFWLHVDAAFGGFAALSPEHAHLVHGLHLADSICVDLHKWLNVPYDSGVQFTHRTDLQARVFHNHAAYLGEPGDDPGFVHLTPENSRRMRALAAWFTLTAYGRSGHREIVERDIAAARRFGDLVDELPTVRLLDPVRLNVVCFTLTERPTTERVSALLETVAESGDAFLTPTIHRGLPAIRAAFSNWRTTPADVDRVAAALVTALEA</sequence>
<dbReference type="GO" id="GO:0019752">
    <property type="term" value="P:carboxylic acid metabolic process"/>
    <property type="evidence" value="ECO:0007669"/>
    <property type="project" value="InterPro"/>
</dbReference>
<dbReference type="InterPro" id="IPR015421">
    <property type="entry name" value="PyrdxlP-dep_Trfase_major"/>
</dbReference>
<evidence type="ECO:0000256" key="7">
    <source>
        <dbReference type="RuleBase" id="RU000382"/>
    </source>
</evidence>
<dbReference type="PANTHER" id="PTHR11999">
    <property type="entry name" value="GROUP II PYRIDOXAL-5-PHOSPHATE DECARBOXYLASE"/>
    <property type="match status" value="1"/>
</dbReference>
<dbReference type="GO" id="GO:0030170">
    <property type="term" value="F:pyridoxal phosphate binding"/>
    <property type="evidence" value="ECO:0007669"/>
    <property type="project" value="InterPro"/>
</dbReference>
<evidence type="ECO:0000256" key="2">
    <source>
        <dbReference type="ARBA" id="ARBA00009533"/>
    </source>
</evidence>
<dbReference type="PANTHER" id="PTHR11999:SF70">
    <property type="entry name" value="MIP05841P"/>
    <property type="match status" value="1"/>
</dbReference>
<dbReference type="Pfam" id="PF00282">
    <property type="entry name" value="Pyridoxal_deC"/>
    <property type="match status" value="1"/>
</dbReference>
<reference evidence="8 9" key="1">
    <citation type="submission" date="2019-06" db="EMBL/GenBank/DDBJ databases">
        <title>Sequencing the genomes of 1000 actinobacteria strains.</title>
        <authorList>
            <person name="Klenk H.-P."/>
        </authorList>
    </citation>
    <scope>NUCLEOTIDE SEQUENCE [LARGE SCALE GENOMIC DNA]</scope>
    <source>
        <strain evidence="8 9">DSM 45928</strain>
    </source>
</reference>